<dbReference type="UniPathway" id="UPA00164"/>
<comment type="subunit">
    <text evidence="3">Monomer.</text>
</comment>
<feature type="domain" description="Maltokinase N-terminal cap" evidence="16">
    <location>
        <begin position="20"/>
        <end position="110"/>
    </location>
</feature>
<evidence type="ECO:0000313" key="17">
    <source>
        <dbReference type="EMBL" id="OAB86179.1"/>
    </source>
</evidence>
<evidence type="ECO:0000259" key="16">
    <source>
        <dbReference type="Pfam" id="PF18085"/>
    </source>
</evidence>
<dbReference type="InterPro" id="IPR011009">
    <property type="entry name" value="Kinase-like_dom_sf"/>
</dbReference>
<keyword evidence="6" id="KW-0321">Glycogen metabolism</keyword>
<evidence type="ECO:0000256" key="14">
    <source>
        <dbReference type="ARBA" id="ARBA00049067"/>
    </source>
</evidence>
<evidence type="ECO:0000256" key="12">
    <source>
        <dbReference type="ARBA" id="ARBA00023277"/>
    </source>
</evidence>
<evidence type="ECO:0000256" key="6">
    <source>
        <dbReference type="ARBA" id="ARBA00022600"/>
    </source>
</evidence>
<feature type="region of interest" description="Disordered" evidence="15">
    <location>
        <begin position="128"/>
        <end position="150"/>
    </location>
</feature>
<dbReference type="SUPFAM" id="SSF56112">
    <property type="entry name" value="Protein kinase-like (PK-like)"/>
    <property type="match status" value="1"/>
</dbReference>
<dbReference type="RefSeq" id="WP_068277750.1">
    <property type="nucleotide sequence ID" value="NZ_LQZG01000005.1"/>
</dbReference>
<dbReference type="InterPro" id="IPR040999">
    <property type="entry name" value="Mak_N_cap"/>
</dbReference>
<evidence type="ECO:0000256" key="11">
    <source>
        <dbReference type="ARBA" id="ARBA00023056"/>
    </source>
</evidence>
<keyword evidence="18" id="KW-1185">Reference proteome</keyword>
<evidence type="ECO:0000256" key="5">
    <source>
        <dbReference type="ARBA" id="ARBA00013882"/>
    </source>
</evidence>
<evidence type="ECO:0000256" key="4">
    <source>
        <dbReference type="ARBA" id="ARBA00011962"/>
    </source>
</evidence>
<keyword evidence="9" id="KW-0418">Kinase</keyword>
<reference evidence="17 18" key="1">
    <citation type="submission" date="2016-01" db="EMBL/GenBank/DDBJ databases">
        <title>Janibacter melonis strain CD11_4 genome sequencing and assembly.</title>
        <authorList>
            <person name="Nair G.R."/>
            <person name="Kaur G."/>
            <person name="Chander A.M."/>
            <person name="Mayilraj S."/>
        </authorList>
    </citation>
    <scope>NUCLEOTIDE SEQUENCE [LARGE SCALE GENOMIC DNA]</scope>
    <source>
        <strain evidence="17 18">CD11-4</strain>
    </source>
</reference>
<organism evidence="17 18">
    <name type="scientific">Janibacter melonis</name>
    <dbReference type="NCBI Taxonomy" id="262209"/>
    <lineage>
        <taxon>Bacteria</taxon>
        <taxon>Bacillati</taxon>
        <taxon>Actinomycetota</taxon>
        <taxon>Actinomycetes</taxon>
        <taxon>Micrococcales</taxon>
        <taxon>Intrasporangiaceae</taxon>
        <taxon>Janibacter</taxon>
    </lineage>
</organism>
<keyword evidence="10" id="KW-0067">ATP-binding</keyword>
<evidence type="ECO:0000256" key="15">
    <source>
        <dbReference type="SAM" id="MobiDB-lite"/>
    </source>
</evidence>
<dbReference type="AlphaFoldDB" id="A0A176Q933"/>
<evidence type="ECO:0000313" key="18">
    <source>
        <dbReference type="Proteomes" id="UP000076976"/>
    </source>
</evidence>
<dbReference type="Pfam" id="PF18085">
    <property type="entry name" value="Mak_N_cap"/>
    <property type="match status" value="1"/>
</dbReference>
<evidence type="ECO:0000256" key="3">
    <source>
        <dbReference type="ARBA" id="ARBA00011245"/>
    </source>
</evidence>
<dbReference type="Gene3D" id="3.90.1200.10">
    <property type="match status" value="1"/>
</dbReference>
<keyword evidence="12" id="KW-0119">Carbohydrate metabolism</keyword>
<evidence type="ECO:0000256" key="7">
    <source>
        <dbReference type="ARBA" id="ARBA00022679"/>
    </source>
</evidence>
<dbReference type="GO" id="GO:0005524">
    <property type="term" value="F:ATP binding"/>
    <property type="evidence" value="ECO:0007669"/>
    <property type="project" value="UniProtKB-KW"/>
</dbReference>
<dbReference type="GO" id="GO:0005978">
    <property type="term" value="P:glycogen biosynthetic process"/>
    <property type="evidence" value="ECO:0007669"/>
    <property type="project" value="UniProtKB-UniPathway"/>
</dbReference>
<sequence length="467" mass="50314">MATVHDVTLTPGKDDLVLAWVGGQRWYQAKGRTPRLRRLDSWRLDDPAGEVGIETLVYEDLSGADGGPGVTYQVPLTYRGAPLPGADDALVGELDHPVLGHRWVYDAPHDPVYVAQLLALVRGRAQAQEGSVSDTPRPDVAGAPHPAWTSDPEVVTSSVLRGEQSNTSVVVETGAEPVIVKIFRTLSPGDNPDVTLQGALGAANCPYVPATVGHVAGAWRDADGQTRLGHLAVAQEYLRGSRDAWRVALERASSGTPFADEARALGVVTADIHHTLARVLPTRPADDELVATQVSGMRRRASLALGEVPALAEHEPAFRDVFARARAARWPAMQRIHGDYHLGQVLHVPDRGWVVIDFEGEPLRPLAERNALDAPLRDVAGMLRSIDYAGASSGLPDAEAAAWVAETSRAFLEGYAEAGHDARDDAAVLTALTLDKALYEVVYEARNRPTWLAIPVRAVTRLLQEDV</sequence>
<accession>A0A176Q933</accession>
<name>A0A176Q933_9MICO</name>
<evidence type="ECO:0000256" key="2">
    <source>
        <dbReference type="ARBA" id="ARBA00006219"/>
    </source>
</evidence>
<evidence type="ECO:0000256" key="13">
    <source>
        <dbReference type="ARBA" id="ARBA00031251"/>
    </source>
</evidence>
<evidence type="ECO:0000256" key="9">
    <source>
        <dbReference type="ARBA" id="ARBA00022777"/>
    </source>
</evidence>
<dbReference type="EMBL" id="LQZG01000005">
    <property type="protein sequence ID" value="OAB86179.1"/>
    <property type="molecule type" value="Genomic_DNA"/>
</dbReference>
<keyword evidence="7 17" id="KW-0808">Transferase</keyword>
<keyword evidence="11" id="KW-0320">Glycogen biosynthesis</keyword>
<evidence type="ECO:0000256" key="10">
    <source>
        <dbReference type="ARBA" id="ARBA00022840"/>
    </source>
</evidence>
<dbReference type="Proteomes" id="UP000076976">
    <property type="component" value="Unassembled WGS sequence"/>
</dbReference>
<gene>
    <name evidence="17" type="ORF">AWH69_14865</name>
</gene>
<keyword evidence="8" id="KW-0547">Nucleotide-binding</keyword>
<comment type="caution">
    <text evidence="17">The sequence shown here is derived from an EMBL/GenBank/DDBJ whole genome shotgun (WGS) entry which is preliminary data.</text>
</comment>
<dbReference type="GO" id="GO:0016301">
    <property type="term" value="F:kinase activity"/>
    <property type="evidence" value="ECO:0007669"/>
    <property type="project" value="UniProtKB-KW"/>
</dbReference>
<comment type="pathway">
    <text evidence="1">Glycan biosynthesis; glycogen biosynthesis.</text>
</comment>
<dbReference type="STRING" id="262209.AWH69_14865"/>
<protein>
    <recommendedName>
        <fullName evidence="5">Maltokinase</fullName>
        <ecNumber evidence="4">2.7.1.175</ecNumber>
    </recommendedName>
    <alternativeName>
        <fullName evidence="13">Maltose-1-phosphate synthase</fullName>
    </alternativeName>
</protein>
<proteinExistence type="inferred from homology"/>
<evidence type="ECO:0000256" key="1">
    <source>
        <dbReference type="ARBA" id="ARBA00004964"/>
    </source>
</evidence>
<evidence type="ECO:0000256" key="8">
    <source>
        <dbReference type="ARBA" id="ARBA00022741"/>
    </source>
</evidence>
<comment type="similarity">
    <text evidence="2">Belongs to the aminoglycoside phosphotransferase family.</text>
</comment>
<comment type="catalytic activity">
    <reaction evidence="14">
        <text>D-maltose + ATP = alpha-maltose 1-phosphate + ADP + H(+)</text>
        <dbReference type="Rhea" id="RHEA:31915"/>
        <dbReference type="ChEBI" id="CHEBI:15378"/>
        <dbReference type="ChEBI" id="CHEBI:17306"/>
        <dbReference type="ChEBI" id="CHEBI:30616"/>
        <dbReference type="ChEBI" id="CHEBI:63576"/>
        <dbReference type="ChEBI" id="CHEBI:456216"/>
        <dbReference type="EC" id="2.7.1.175"/>
    </reaction>
</comment>
<dbReference type="EC" id="2.7.1.175" evidence="4"/>